<keyword evidence="4 6" id="KW-1133">Transmembrane helix</keyword>
<dbReference type="Proteomes" id="UP000199612">
    <property type="component" value="Unassembled WGS sequence"/>
</dbReference>
<evidence type="ECO:0000256" key="3">
    <source>
        <dbReference type="ARBA" id="ARBA00022692"/>
    </source>
</evidence>
<dbReference type="RefSeq" id="WP_218147186.1">
    <property type="nucleotide sequence ID" value="NZ_FOLT01000002.1"/>
</dbReference>
<accession>A0A1I1FHU8</accession>
<evidence type="ECO:0000259" key="7">
    <source>
        <dbReference type="Pfam" id="PF13396"/>
    </source>
</evidence>
<keyword evidence="5 6" id="KW-0472">Membrane</keyword>
<dbReference type="Pfam" id="PF13396">
    <property type="entry name" value="PLDc_N"/>
    <property type="match status" value="1"/>
</dbReference>
<feature type="transmembrane region" description="Helical" evidence="6">
    <location>
        <begin position="12"/>
        <end position="30"/>
    </location>
</feature>
<proteinExistence type="predicted"/>
<evidence type="ECO:0000256" key="6">
    <source>
        <dbReference type="SAM" id="Phobius"/>
    </source>
</evidence>
<reference evidence="9" key="1">
    <citation type="submission" date="2016-10" db="EMBL/GenBank/DDBJ databases">
        <authorList>
            <person name="Varghese N."/>
            <person name="Submissions S."/>
        </authorList>
    </citation>
    <scope>NUCLEOTIDE SEQUENCE [LARGE SCALE GENOMIC DNA]</scope>
    <source>
        <strain evidence="9">DSM 23664</strain>
    </source>
</reference>
<sequence>MLIEIMDYLPIIIPLLLLQLVLMTTALLHLVKNESLDKNNKIVWALVIIFVNTIGPILYLVFGRKED</sequence>
<protein>
    <submittedName>
        <fullName evidence="8">Phospholipase_D-nuclease N-terminal</fullName>
    </submittedName>
</protein>
<evidence type="ECO:0000256" key="4">
    <source>
        <dbReference type="ARBA" id="ARBA00022989"/>
    </source>
</evidence>
<keyword evidence="2" id="KW-1003">Cell membrane</keyword>
<gene>
    <name evidence="8" type="ORF">SAMN04488102_102111</name>
</gene>
<organism evidence="8 9">
    <name type="scientific">Alkalibacterium subtropicum</name>
    <dbReference type="NCBI Taxonomy" id="753702"/>
    <lineage>
        <taxon>Bacteria</taxon>
        <taxon>Bacillati</taxon>
        <taxon>Bacillota</taxon>
        <taxon>Bacilli</taxon>
        <taxon>Lactobacillales</taxon>
        <taxon>Carnobacteriaceae</taxon>
        <taxon>Alkalibacterium</taxon>
    </lineage>
</organism>
<comment type="subcellular location">
    <subcellularLocation>
        <location evidence="1">Cell membrane</location>
        <topology evidence="1">Multi-pass membrane protein</topology>
    </subcellularLocation>
</comment>
<keyword evidence="3 6" id="KW-0812">Transmembrane</keyword>
<evidence type="ECO:0000256" key="2">
    <source>
        <dbReference type="ARBA" id="ARBA00022475"/>
    </source>
</evidence>
<dbReference type="AlphaFoldDB" id="A0A1I1FHU8"/>
<evidence type="ECO:0000256" key="1">
    <source>
        <dbReference type="ARBA" id="ARBA00004651"/>
    </source>
</evidence>
<dbReference type="InterPro" id="IPR027379">
    <property type="entry name" value="CLS_N"/>
</dbReference>
<evidence type="ECO:0000256" key="5">
    <source>
        <dbReference type="ARBA" id="ARBA00023136"/>
    </source>
</evidence>
<feature type="domain" description="Cardiolipin synthase N-terminal" evidence="7">
    <location>
        <begin position="21"/>
        <end position="64"/>
    </location>
</feature>
<dbReference type="EMBL" id="FOLT01000002">
    <property type="protein sequence ID" value="SFB98861.1"/>
    <property type="molecule type" value="Genomic_DNA"/>
</dbReference>
<keyword evidence="9" id="KW-1185">Reference proteome</keyword>
<evidence type="ECO:0000313" key="8">
    <source>
        <dbReference type="EMBL" id="SFB98861.1"/>
    </source>
</evidence>
<name>A0A1I1FHU8_9LACT</name>
<evidence type="ECO:0000313" key="9">
    <source>
        <dbReference type="Proteomes" id="UP000199612"/>
    </source>
</evidence>
<dbReference type="STRING" id="753702.SAMN04488102_102111"/>
<dbReference type="GO" id="GO:0005886">
    <property type="term" value="C:plasma membrane"/>
    <property type="evidence" value="ECO:0007669"/>
    <property type="project" value="UniProtKB-SubCell"/>
</dbReference>
<feature type="transmembrane region" description="Helical" evidence="6">
    <location>
        <begin position="42"/>
        <end position="62"/>
    </location>
</feature>